<sequence>MNENYSVFRKYPTLEQVKDLESLLNKNDIATEIADNIPPVDSSFSGSTLQNQYEIKIQLTDFEKAEKVLDENAENLIDQIDKYYYLFSFSDDELYEILLKADEWNEFDYKLAQKILIQRGKFVDTELLKALKKQRIELLAKPEENQKSWIIAGYVFAVLGGFLGILIGYSLWTSKKSLPNGQKVYSYNEKDRTHGKNIFYIGLIILPFYVIIRILAQL</sequence>
<dbReference type="EMBL" id="JBHMFE010000014">
    <property type="protein sequence ID" value="MFB9109321.1"/>
    <property type="molecule type" value="Genomic_DNA"/>
</dbReference>
<comment type="caution">
    <text evidence="2">The sequence shown here is derived from an EMBL/GenBank/DDBJ whole genome shotgun (WGS) entry which is preliminary data.</text>
</comment>
<feature type="transmembrane region" description="Helical" evidence="1">
    <location>
        <begin position="198"/>
        <end position="216"/>
    </location>
</feature>
<feature type="transmembrane region" description="Helical" evidence="1">
    <location>
        <begin position="149"/>
        <end position="172"/>
    </location>
</feature>
<evidence type="ECO:0000313" key="2">
    <source>
        <dbReference type="EMBL" id="MFB9109321.1"/>
    </source>
</evidence>
<name>A0ABV5HC67_9FLAO</name>
<keyword evidence="3" id="KW-1185">Reference proteome</keyword>
<keyword evidence="1" id="KW-1133">Transmembrane helix</keyword>
<gene>
    <name evidence="2" type="ORF">ACFFVK_12105</name>
</gene>
<dbReference type="Proteomes" id="UP001589562">
    <property type="component" value="Unassembled WGS sequence"/>
</dbReference>
<proteinExistence type="predicted"/>
<dbReference type="RefSeq" id="WP_278011767.1">
    <property type="nucleotide sequence ID" value="NZ_CP121112.1"/>
</dbReference>
<keyword evidence="1" id="KW-0472">Membrane</keyword>
<evidence type="ECO:0008006" key="4">
    <source>
        <dbReference type="Google" id="ProtNLM"/>
    </source>
</evidence>
<accession>A0ABV5HC67</accession>
<reference evidence="2 3" key="1">
    <citation type="submission" date="2024-09" db="EMBL/GenBank/DDBJ databases">
        <authorList>
            <person name="Sun Q."/>
            <person name="Mori K."/>
        </authorList>
    </citation>
    <scope>NUCLEOTIDE SEQUENCE [LARGE SCALE GENOMIC DNA]</scope>
    <source>
        <strain evidence="2 3">CECT 8365</strain>
    </source>
</reference>
<evidence type="ECO:0000313" key="3">
    <source>
        <dbReference type="Proteomes" id="UP001589562"/>
    </source>
</evidence>
<keyword evidence="1" id="KW-0812">Transmembrane</keyword>
<protein>
    <recommendedName>
        <fullName evidence="4">DUF2007 domain-containing protein</fullName>
    </recommendedName>
</protein>
<organism evidence="2 3">
    <name type="scientific">Flavobacterium gyeonganense</name>
    <dbReference type="NCBI Taxonomy" id="1310418"/>
    <lineage>
        <taxon>Bacteria</taxon>
        <taxon>Pseudomonadati</taxon>
        <taxon>Bacteroidota</taxon>
        <taxon>Flavobacteriia</taxon>
        <taxon>Flavobacteriales</taxon>
        <taxon>Flavobacteriaceae</taxon>
        <taxon>Flavobacterium</taxon>
    </lineage>
</organism>
<evidence type="ECO:0000256" key="1">
    <source>
        <dbReference type="SAM" id="Phobius"/>
    </source>
</evidence>